<feature type="domain" description="HAMP" evidence="8">
    <location>
        <begin position="211"/>
        <end position="263"/>
    </location>
</feature>
<comment type="caution">
    <text evidence="9">The sequence shown here is derived from an EMBL/GenBank/DDBJ whole genome shotgun (WGS) entry which is preliminary data.</text>
</comment>
<organism evidence="9 10">
    <name type="scientific">Actinoplanes lobatus</name>
    <dbReference type="NCBI Taxonomy" id="113568"/>
    <lineage>
        <taxon>Bacteria</taxon>
        <taxon>Bacillati</taxon>
        <taxon>Actinomycetota</taxon>
        <taxon>Actinomycetes</taxon>
        <taxon>Micromonosporales</taxon>
        <taxon>Micromonosporaceae</taxon>
        <taxon>Actinoplanes</taxon>
    </lineage>
</organism>
<comment type="similarity">
    <text evidence="4">Belongs to the methyl-accepting chemotaxis (MCP) protein family.</text>
</comment>
<feature type="domain" description="Methyl-accepting transducer" evidence="7">
    <location>
        <begin position="268"/>
        <end position="511"/>
    </location>
</feature>
<accession>A0ABQ4AEV8</accession>
<gene>
    <name evidence="9" type="ORF">Alo02nite_24420</name>
</gene>
<reference evidence="9 10" key="1">
    <citation type="submission" date="2021-01" db="EMBL/GenBank/DDBJ databases">
        <title>Whole genome shotgun sequence of Actinoplanes lobatus NBRC 12513.</title>
        <authorList>
            <person name="Komaki H."/>
            <person name="Tamura T."/>
        </authorList>
    </citation>
    <scope>NUCLEOTIDE SEQUENCE [LARGE SCALE GENOMIC DNA]</scope>
    <source>
        <strain evidence="9 10">NBRC 12513</strain>
    </source>
</reference>
<evidence type="ECO:0000256" key="4">
    <source>
        <dbReference type="ARBA" id="ARBA00029447"/>
    </source>
</evidence>
<evidence type="ECO:0000259" key="8">
    <source>
        <dbReference type="PROSITE" id="PS50885"/>
    </source>
</evidence>
<dbReference type="InterPro" id="IPR004089">
    <property type="entry name" value="MCPsignal_dom"/>
</dbReference>
<evidence type="ECO:0000256" key="2">
    <source>
        <dbReference type="ARBA" id="ARBA00022989"/>
    </source>
</evidence>
<dbReference type="Pfam" id="PF00015">
    <property type="entry name" value="MCPsignal"/>
    <property type="match status" value="1"/>
</dbReference>
<evidence type="ECO:0000256" key="6">
    <source>
        <dbReference type="SAM" id="MobiDB-lite"/>
    </source>
</evidence>
<evidence type="ECO:0000256" key="1">
    <source>
        <dbReference type="ARBA" id="ARBA00022692"/>
    </source>
</evidence>
<dbReference type="PANTHER" id="PTHR32089">
    <property type="entry name" value="METHYL-ACCEPTING CHEMOTAXIS PROTEIN MCPB"/>
    <property type="match status" value="1"/>
</dbReference>
<dbReference type="SMART" id="SM00304">
    <property type="entry name" value="HAMP"/>
    <property type="match status" value="1"/>
</dbReference>
<dbReference type="Pfam" id="PF00672">
    <property type="entry name" value="HAMP"/>
    <property type="match status" value="1"/>
</dbReference>
<keyword evidence="10" id="KW-1185">Reference proteome</keyword>
<dbReference type="InterPro" id="IPR003660">
    <property type="entry name" value="HAMP_dom"/>
</dbReference>
<dbReference type="SMART" id="SM00283">
    <property type="entry name" value="MA"/>
    <property type="match status" value="1"/>
</dbReference>
<evidence type="ECO:0008006" key="11">
    <source>
        <dbReference type="Google" id="ProtNLM"/>
    </source>
</evidence>
<dbReference type="InterPro" id="IPR004090">
    <property type="entry name" value="Chemotax_Me-accpt_rcpt"/>
</dbReference>
<feature type="region of interest" description="Disordered" evidence="6">
    <location>
        <begin position="484"/>
        <end position="505"/>
    </location>
</feature>
<protein>
    <recommendedName>
        <fullName evidence="11">Methyl-accepting chemotaxis protein</fullName>
    </recommendedName>
</protein>
<proteinExistence type="inferred from homology"/>
<dbReference type="Gene3D" id="1.10.287.950">
    <property type="entry name" value="Methyl-accepting chemotaxis protein"/>
    <property type="match status" value="1"/>
</dbReference>
<dbReference type="PANTHER" id="PTHR32089:SF112">
    <property type="entry name" value="LYSOZYME-LIKE PROTEIN-RELATED"/>
    <property type="match status" value="1"/>
</dbReference>
<dbReference type="EMBL" id="BOMP01000034">
    <property type="protein sequence ID" value="GIE39544.1"/>
    <property type="molecule type" value="Genomic_DNA"/>
</dbReference>
<keyword evidence="1" id="KW-0812">Transmembrane</keyword>
<dbReference type="PROSITE" id="PS50111">
    <property type="entry name" value="CHEMOTAXIS_TRANSDUC_2"/>
    <property type="match status" value="1"/>
</dbReference>
<sequence>MCMRLKLRHQVLALAVAGFVLVLAAGGIGYLGMSQLIDGNTAVRDAAAAQRAAQRADSARTAFRADVMAALITNSSTERQEVLDRLGVHVAQMRDGLDGVRRNLPEVAGQVDAMGATVDAFVAQGQRLVTLASRTYSDPRRSAAAAARPAFEKTYQEFDQALPELEVVIARHADEATGSANATAGRAKALTLGTALVAALALGGAAVLVVRRLSRRIDAAVRAARALASKDLTAEVSIDGSDELAELSRSLVAVVETMRGAVSEITDNASALSAASTELTATSEQLSEGAQVASEQAQRASGNVAEVSGSVDSATRATEGLRSVIDDISNAVIEATTVAQEAVSLAAETSQTMARLQESSAEVAAVLNVINSIAGQTNLLALNATIEAARAGEQGKGFAVVAGEVKELSRETSDATEDIDAKMMAMQADTASAIEAISRITAVIARIDEIQVLINQAVDAQTTASEAISSSVAVAAQSSGDISRSMSDVTAATDTTHEGASNTASAANELSRLAERLYSLTTEFKR</sequence>
<evidence type="ECO:0000313" key="10">
    <source>
        <dbReference type="Proteomes" id="UP000631312"/>
    </source>
</evidence>
<dbReference type="PROSITE" id="PS50885">
    <property type="entry name" value="HAMP"/>
    <property type="match status" value="1"/>
</dbReference>
<dbReference type="PRINTS" id="PR00260">
    <property type="entry name" value="CHEMTRNSDUCR"/>
</dbReference>
<keyword evidence="2" id="KW-0472">Membrane</keyword>
<name>A0ABQ4AEV8_9ACTN</name>
<evidence type="ECO:0000313" key="9">
    <source>
        <dbReference type="EMBL" id="GIE39544.1"/>
    </source>
</evidence>
<evidence type="ECO:0000256" key="3">
    <source>
        <dbReference type="ARBA" id="ARBA00023224"/>
    </source>
</evidence>
<keyword evidence="2" id="KW-1133">Transmembrane helix</keyword>
<dbReference type="SUPFAM" id="SSF58104">
    <property type="entry name" value="Methyl-accepting chemotaxis protein (MCP) signaling domain"/>
    <property type="match status" value="1"/>
</dbReference>
<evidence type="ECO:0000259" key="7">
    <source>
        <dbReference type="PROSITE" id="PS50111"/>
    </source>
</evidence>
<evidence type="ECO:0000256" key="5">
    <source>
        <dbReference type="PROSITE-ProRule" id="PRU00284"/>
    </source>
</evidence>
<keyword evidence="3 5" id="KW-0807">Transducer</keyword>
<dbReference type="Proteomes" id="UP000631312">
    <property type="component" value="Unassembled WGS sequence"/>
</dbReference>